<gene>
    <name evidence="1" type="ORF">R83534S58_LOCUS992</name>
</gene>
<comment type="caution">
    <text evidence="1">The sequence shown here is derived from an EMBL/GenBank/DDBJ whole genome shotgun (WGS) entry which is preliminary data.</text>
</comment>
<evidence type="ECO:0000313" key="2">
    <source>
        <dbReference type="Proteomes" id="UP001154272"/>
    </source>
</evidence>
<dbReference type="EMBL" id="CAMXCH010000002">
    <property type="protein sequence ID" value="CAI3938724.1"/>
    <property type="molecule type" value="Genomic_DNA"/>
</dbReference>
<reference evidence="1" key="1">
    <citation type="submission" date="2022-10" db="EMBL/GenBank/DDBJ databases">
        <authorList>
            <person name="Botero Cardona J."/>
        </authorList>
    </citation>
    <scope>NUCLEOTIDE SEQUENCE</scope>
    <source>
        <strain evidence="1">R-83534</strain>
    </source>
</reference>
<dbReference type="Proteomes" id="UP001154272">
    <property type="component" value="Unassembled WGS sequence"/>
</dbReference>
<protein>
    <submittedName>
        <fullName evidence="1">Uncharacterized protein</fullName>
    </submittedName>
</protein>
<evidence type="ECO:0000313" key="1">
    <source>
        <dbReference type="EMBL" id="CAI3938724.1"/>
    </source>
</evidence>
<accession>A0ABN8WDK4</accession>
<sequence length="126" mass="13882">MKAIPRPFNPTTTDSAFNAQAIPIICPPTVLPKTLYTIPINIMDKTIPYSKRGKDGGKIETVNDTIKMTKNKPENSSLNERENDCFLNKILKIIPDKNDKTIQLNAIIGSRALACPASKQKTVSKA</sequence>
<proteinExistence type="predicted"/>
<keyword evidence="2" id="KW-1185">Reference proteome</keyword>
<name>A0ABN8WDK4_9PROT</name>
<organism evidence="1 2">
    <name type="scientific">Commensalibacter papalotli</name>
    <name type="common">ex Botero et al. 2024</name>
    <dbReference type="NCBI Taxonomy" id="2972766"/>
    <lineage>
        <taxon>Bacteria</taxon>
        <taxon>Pseudomonadati</taxon>
        <taxon>Pseudomonadota</taxon>
        <taxon>Alphaproteobacteria</taxon>
        <taxon>Acetobacterales</taxon>
        <taxon>Acetobacteraceae</taxon>
    </lineage>
</organism>